<dbReference type="EMBL" id="BEZZ01039609">
    <property type="protein sequence ID" value="GCC40248.1"/>
    <property type="molecule type" value="Genomic_DNA"/>
</dbReference>
<comment type="caution">
    <text evidence="2">The sequence shown here is derived from an EMBL/GenBank/DDBJ whole genome shotgun (WGS) entry which is preliminary data.</text>
</comment>
<evidence type="ECO:0000256" key="1">
    <source>
        <dbReference type="SAM" id="MobiDB-lite"/>
    </source>
</evidence>
<feature type="non-terminal residue" evidence="2">
    <location>
        <position position="67"/>
    </location>
</feature>
<evidence type="ECO:0000313" key="2">
    <source>
        <dbReference type="EMBL" id="GCC40248.1"/>
    </source>
</evidence>
<evidence type="ECO:0000313" key="3">
    <source>
        <dbReference type="Proteomes" id="UP000287033"/>
    </source>
</evidence>
<dbReference type="Proteomes" id="UP000287033">
    <property type="component" value="Unassembled WGS sequence"/>
</dbReference>
<feature type="compositionally biased region" description="Polar residues" evidence="1">
    <location>
        <begin position="53"/>
        <end position="67"/>
    </location>
</feature>
<reference evidence="2 3" key="1">
    <citation type="journal article" date="2018" name="Nat. Ecol. Evol.">
        <title>Shark genomes provide insights into elasmobranch evolution and the origin of vertebrates.</title>
        <authorList>
            <person name="Hara Y"/>
            <person name="Yamaguchi K"/>
            <person name="Onimaru K"/>
            <person name="Kadota M"/>
            <person name="Koyanagi M"/>
            <person name="Keeley SD"/>
            <person name="Tatsumi K"/>
            <person name="Tanaka K"/>
            <person name="Motone F"/>
            <person name="Kageyama Y"/>
            <person name="Nozu R"/>
            <person name="Adachi N"/>
            <person name="Nishimura O"/>
            <person name="Nakagawa R"/>
            <person name="Tanegashima C"/>
            <person name="Kiyatake I"/>
            <person name="Matsumoto R"/>
            <person name="Murakumo K"/>
            <person name="Nishida K"/>
            <person name="Terakita A"/>
            <person name="Kuratani S"/>
            <person name="Sato K"/>
            <person name="Hyodo S Kuraku.S."/>
        </authorList>
    </citation>
    <scope>NUCLEOTIDE SEQUENCE [LARGE SCALE GENOMIC DNA]</scope>
</reference>
<proteinExistence type="predicted"/>
<sequence>MQQAPDDHSGDEEGLETRKVTQAVVEMDNEEGQILEQSSCDTGSLPEPGCLSVQDTCRSSAQSNNDT</sequence>
<gene>
    <name evidence="2" type="ORF">chiPu_0024435</name>
</gene>
<dbReference type="AlphaFoldDB" id="A0A401TC58"/>
<organism evidence="2 3">
    <name type="scientific">Chiloscyllium punctatum</name>
    <name type="common">Brownbanded bambooshark</name>
    <name type="synonym">Hemiscyllium punctatum</name>
    <dbReference type="NCBI Taxonomy" id="137246"/>
    <lineage>
        <taxon>Eukaryota</taxon>
        <taxon>Metazoa</taxon>
        <taxon>Chordata</taxon>
        <taxon>Craniata</taxon>
        <taxon>Vertebrata</taxon>
        <taxon>Chondrichthyes</taxon>
        <taxon>Elasmobranchii</taxon>
        <taxon>Galeomorphii</taxon>
        <taxon>Galeoidea</taxon>
        <taxon>Orectolobiformes</taxon>
        <taxon>Hemiscylliidae</taxon>
        <taxon>Chiloscyllium</taxon>
    </lineage>
</organism>
<feature type="region of interest" description="Disordered" evidence="1">
    <location>
        <begin position="28"/>
        <end position="67"/>
    </location>
</feature>
<name>A0A401TC58_CHIPU</name>
<keyword evidence="3" id="KW-1185">Reference proteome</keyword>
<protein>
    <submittedName>
        <fullName evidence="2">Uncharacterized protein</fullName>
    </submittedName>
</protein>
<accession>A0A401TC58</accession>
<feature type="region of interest" description="Disordered" evidence="1">
    <location>
        <begin position="1"/>
        <end position="20"/>
    </location>
</feature>